<evidence type="ECO:0000256" key="3">
    <source>
        <dbReference type="ARBA" id="ARBA00022840"/>
    </source>
</evidence>
<dbReference type="Pfam" id="PF02861">
    <property type="entry name" value="Clp_N"/>
    <property type="match status" value="1"/>
</dbReference>
<dbReference type="FunFam" id="3.40.50.300:FF:000025">
    <property type="entry name" value="ATP-dependent Clp protease subunit"/>
    <property type="match status" value="1"/>
</dbReference>
<dbReference type="GO" id="GO:0005737">
    <property type="term" value="C:cytoplasm"/>
    <property type="evidence" value="ECO:0007669"/>
    <property type="project" value="TreeGrafter"/>
</dbReference>
<dbReference type="PANTHER" id="PTHR11638:SF18">
    <property type="entry name" value="HEAT SHOCK PROTEIN 104"/>
    <property type="match status" value="1"/>
</dbReference>
<dbReference type="InterPro" id="IPR027417">
    <property type="entry name" value="P-loop_NTPase"/>
</dbReference>
<dbReference type="InterPro" id="IPR003959">
    <property type="entry name" value="ATPase_AAA_core"/>
</dbReference>
<dbReference type="SMART" id="SM01086">
    <property type="entry name" value="ClpB_D2-small"/>
    <property type="match status" value="1"/>
</dbReference>
<dbReference type="SUPFAM" id="SSF52540">
    <property type="entry name" value="P-loop containing nucleoside triphosphate hydrolases"/>
    <property type="match status" value="2"/>
</dbReference>
<dbReference type="CDD" id="cd19499">
    <property type="entry name" value="RecA-like_ClpB_Hsp104-like"/>
    <property type="match status" value="1"/>
</dbReference>
<dbReference type="EMBL" id="JAPDPJ010000069">
    <property type="protein sequence ID" value="MCW3788879.1"/>
    <property type="molecule type" value="Genomic_DNA"/>
</dbReference>
<keyword evidence="2" id="KW-0547">Nucleotide-binding</keyword>
<evidence type="ECO:0000256" key="1">
    <source>
        <dbReference type="ARBA" id="ARBA00022737"/>
    </source>
</evidence>
<reference evidence="7" key="1">
    <citation type="submission" date="2022-10" db="EMBL/GenBank/DDBJ databases">
        <authorList>
            <person name="Yu W.X."/>
        </authorList>
    </citation>
    <scope>NUCLEOTIDE SEQUENCE</scope>
    <source>
        <strain evidence="7">AAT</strain>
    </source>
</reference>
<dbReference type="Gene3D" id="1.10.1780.10">
    <property type="entry name" value="Clp, N-terminal domain"/>
    <property type="match status" value="1"/>
</dbReference>
<dbReference type="InterPro" id="IPR050130">
    <property type="entry name" value="ClpA_ClpB"/>
</dbReference>
<keyword evidence="7" id="KW-0645">Protease</keyword>
<keyword evidence="8" id="KW-1185">Reference proteome</keyword>
<dbReference type="PRINTS" id="PR00300">
    <property type="entry name" value="CLPPROTEASEA"/>
</dbReference>
<proteinExistence type="predicted"/>
<dbReference type="Pfam" id="PF10431">
    <property type="entry name" value="ClpB_D2-small"/>
    <property type="match status" value="1"/>
</dbReference>
<dbReference type="Gene3D" id="1.10.8.60">
    <property type="match status" value="2"/>
</dbReference>
<feature type="domain" description="Clp ATPase C-terminal" evidence="6">
    <location>
        <begin position="700"/>
        <end position="790"/>
    </location>
</feature>
<dbReference type="Gene3D" id="3.40.50.300">
    <property type="entry name" value="P-loop containing nucleotide triphosphate hydrolases"/>
    <property type="match status" value="2"/>
</dbReference>
<accession>A0AAE3M7W0</accession>
<comment type="caution">
    <text evidence="7">The sequence shown here is derived from an EMBL/GenBank/DDBJ whole genome shotgun (WGS) entry which is preliminary data.</text>
</comment>
<sequence>MRYNEELFSPETINAFEIASLVAIENKHPEIQPAHLLTGLLHKGSKIKDLLFANDIDIFYLEEWAEVKMAEYDKCSTIIDKPAYNKSVILIIEEALNISKNFENELLTPIYILASLATPGVGFSHDELKTFIVTSDQIISLRENSSHLPSQPENKKIVNQPDYLINLLSTNFQDFKVIGRDQEILHITEIIGRKNKPNVVITGEKGIGKSKLIQGIVSIIKEKKTSTIFQHSMFFELDTNLLVSGITHKGELEERLRKIFNYLNNFKRPILFIDEIQIILDDPNNGKSIYFLLKNQLSKSNSIIICTASNEAYLKLFEKDNPLQNYFERFQLDEPDQERSTLMIYANKKLLESHHKISIDRQSIKEAVKLAKRFLPESQLPDSAIMLLDSTMSSIRTQLDTIPSELAINKNRLTDKNFDNNSIILSLKRLLKYTGLEAEENIDIKNCNEVFKKIQSYIETRQDCVNHTDLANTIGRIRKIPVGKIVTKERERLLNMEDILHKTVIGQSIAISTICDAILESRSGLNKPGLPIGSFFFLGPTGTGKTELAKQLAQYLFQSKESLIRFDMSEFKEEHSAALLYGAPPGYVGYEEGGMLVNKIRQKPYSVVLFDEIEKAHPSVFDIFLQILDEGKLHDRLGKTGDFSNAIILFTSNIGSEKIIKQFNNSGNLPNQTTLMEDMASYFRPEFLGRITGLVPFSPITENMIERIFDIQISELEESLLQHKIILKIDDEARSLLAREGYNPQYGARPLRGIIRTKLKTPLSRMIIREEIKKGCTIQICLTEKMEIKLNVVHKNEPVTIDVLI</sequence>
<feature type="domain" description="AAA+ ATPase" evidence="5">
    <location>
        <begin position="195"/>
        <end position="338"/>
    </location>
</feature>
<dbReference type="GO" id="GO:0034605">
    <property type="term" value="P:cellular response to heat"/>
    <property type="evidence" value="ECO:0007669"/>
    <property type="project" value="TreeGrafter"/>
</dbReference>
<protein>
    <submittedName>
        <fullName evidence="7">ATP-dependent Clp protease ATP-binding subunit</fullName>
    </submittedName>
</protein>
<dbReference type="Pfam" id="PF07724">
    <property type="entry name" value="AAA_2"/>
    <property type="match status" value="1"/>
</dbReference>
<evidence type="ECO:0000259" key="6">
    <source>
        <dbReference type="SMART" id="SM01086"/>
    </source>
</evidence>
<dbReference type="Pfam" id="PF00004">
    <property type="entry name" value="AAA"/>
    <property type="match status" value="1"/>
</dbReference>
<dbReference type="PANTHER" id="PTHR11638">
    <property type="entry name" value="ATP-DEPENDENT CLP PROTEASE"/>
    <property type="match status" value="1"/>
</dbReference>
<dbReference type="InterPro" id="IPR004176">
    <property type="entry name" value="Clp_R_N"/>
</dbReference>
<dbReference type="Proteomes" id="UP001209229">
    <property type="component" value="Unassembled WGS sequence"/>
</dbReference>
<name>A0AAE3M7W0_9BACT</name>
<keyword evidence="3 7" id="KW-0067">ATP-binding</keyword>
<gene>
    <name evidence="7" type="ORF">OM075_20580</name>
</gene>
<keyword evidence="7" id="KW-0378">Hydrolase</keyword>
<dbReference type="InterPro" id="IPR019489">
    <property type="entry name" value="Clp_ATPase_C"/>
</dbReference>
<dbReference type="InterPro" id="IPR036628">
    <property type="entry name" value="Clp_N_dom_sf"/>
</dbReference>
<evidence type="ECO:0000256" key="2">
    <source>
        <dbReference type="ARBA" id="ARBA00022741"/>
    </source>
</evidence>
<dbReference type="InterPro" id="IPR003593">
    <property type="entry name" value="AAA+_ATPase"/>
</dbReference>
<dbReference type="SMART" id="SM00382">
    <property type="entry name" value="AAA"/>
    <property type="match status" value="2"/>
</dbReference>
<dbReference type="AlphaFoldDB" id="A0AAE3M7W0"/>
<dbReference type="InterPro" id="IPR041546">
    <property type="entry name" value="ClpA/ClpB_AAA_lid"/>
</dbReference>
<dbReference type="GO" id="GO:0005524">
    <property type="term" value="F:ATP binding"/>
    <property type="evidence" value="ECO:0007669"/>
    <property type="project" value="UniProtKB-KW"/>
</dbReference>
<evidence type="ECO:0000256" key="4">
    <source>
        <dbReference type="ARBA" id="ARBA00023186"/>
    </source>
</evidence>
<feature type="domain" description="AAA+ ATPase" evidence="5">
    <location>
        <begin position="531"/>
        <end position="701"/>
    </location>
</feature>
<dbReference type="GO" id="GO:0016887">
    <property type="term" value="F:ATP hydrolysis activity"/>
    <property type="evidence" value="ECO:0007669"/>
    <property type="project" value="InterPro"/>
</dbReference>
<keyword evidence="1" id="KW-0677">Repeat</keyword>
<evidence type="ECO:0000313" key="7">
    <source>
        <dbReference type="EMBL" id="MCW3788879.1"/>
    </source>
</evidence>
<dbReference type="RefSeq" id="WP_301192435.1">
    <property type="nucleotide sequence ID" value="NZ_JAPDPJ010000069.1"/>
</dbReference>
<evidence type="ECO:0000259" key="5">
    <source>
        <dbReference type="SMART" id="SM00382"/>
    </source>
</evidence>
<dbReference type="SUPFAM" id="SSF81923">
    <property type="entry name" value="Double Clp-N motif"/>
    <property type="match status" value="1"/>
</dbReference>
<dbReference type="InterPro" id="IPR001270">
    <property type="entry name" value="ClpA/B"/>
</dbReference>
<keyword evidence="4" id="KW-0143">Chaperone</keyword>
<dbReference type="GO" id="GO:0006508">
    <property type="term" value="P:proteolysis"/>
    <property type="evidence" value="ECO:0007669"/>
    <property type="project" value="UniProtKB-KW"/>
</dbReference>
<dbReference type="GO" id="GO:0008233">
    <property type="term" value="F:peptidase activity"/>
    <property type="evidence" value="ECO:0007669"/>
    <property type="project" value="UniProtKB-KW"/>
</dbReference>
<dbReference type="Pfam" id="PF17871">
    <property type="entry name" value="AAA_lid_9"/>
    <property type="match status" value="1"/>
</dbReference>
<organism evidence="7 8">
    <name type="scientific">Plebeiibacterium sediminum</name>
    <dbReference type="NCBI Taxonomy" id="2992112"/>
    <lineage>
        <taxon>Bacteria</taxon>
        <taxon>Pseudomonadati</taxon>
        <taxon>Bacteroidota</taxon>
        <taxon>Bacteroidia</taxon>
        <taxon>Marinilabiliales</taxon>
        <taxon>Marinilabiliaceae</taxon>
        <taxon>Plebeiibacterium</taxon>
    </lineage>
</organism>
<dbReference type="CDD" id="cd00009">
    <property type="entry name" value="AAA"/>
    <property type="match status" value="1"/>
</dbReference>
<evidence type="ECO:0000313" key="8">
    <source>
        <dbReference type="Proteomes" id="UP001209229"/>
    </source>
</evidence>